<feature type="transmembrane region" description="Helical" evidence="10">
    <location>
        <begin position="120"/>
        <end position="141"/>
    </location>
</feature>
<evidence type="ECO:0000256" key="2">
    <source>
        <dbReference type="ARBA" id="ARBA00022448"/>
    </source>
</evidence>
<feature type="transmembrane region" description="Helical" evidence="10">
    <location>
        <begin position="661"/>
        <end position="678"/>
    </location>
</feature>
<dbReference type="SUPFAM" id="SSF81324">
    <property type="entry name" value="Voltage-gated potassium channels"/>
    <property type="match status" value="2"/>
</dbReference>
<dbReference type="PANTHER" id="PTHR11003:SF342">
    <property type="entry name" value="OUTWARD-RECTIFIER POTASSIUM CHANNEL TOK1"/>
    <property type="match status" value="1"/>
</dbReference>
<evidence type="ECO:0000259" key="11">
    <source>
        <dbReference type="Pfam" id="PF07885"/>
    </source>
</evidence>
<evidence type="ECO:0000313" key="13">
    <source>
        <dbReference type="Proteomes" id="UP000054166"/>
    </source>
</evidence>
<dbReference type="GO" id="GO:0005886">
    <property type="term" value="C:plasma membrane"/>
    <property type="evidence" value="ECO:0007669"/>
    <property type="project" value="TreeGrafter"/>
</dbReference>
<proteinExistence type="inferred from homology"/>
<feature type="transmembrane region" description="Helical" evidence="10">
    <location>
        <begin position="690"/>
        <end position="708"/>
    </location>
</feature>
<keyword evidence="6 10" id="KW-0472">Membrane</keyword>
<evidence type="ECO:0000256" key="8">
    <source>
        <dbReference type="RuleBase" id="RU003857"/>
    </source>
</evidence>
<reference evidence="12 13" key="1">
    <citation type="submission" date="2014-04" db="EMBL/GenBank/DDBJ databases">
        <authorList>
            <consortium name="DOE Joint Genome Institute"/>
            <person name="Kuo A."/>
            <person name="Tarkka M."/>
            <person name="Buscot F."/>
            <person name="Kohler A."/>
            <person name="Nagy L.G."/>
            <person name="Floudas D."/>
            <person name="Copeland A."/>
            <person name="Barry K.W."/>
            <person name="Cichocki N."/>
            <person name="Veneault-Fourrey C."/>
            <person name="LaButti K."/>
            <person name="Lindquist E.A."/>
            <person name="Lipzen A."/>
            <person name="Lundell T."/>
            <person name="Morin E."/>
            <person name="Murat C."/>
            <person name="Sun H."/>
            <person name="Tunlid A."/>
            <person name="Henrissat B."/>
            <person name="Grigoriev I.V."/>
            <person name="Hibbett D.S."/>
            <person name="Martin F."/>
            <person name="Nordberg H.P."/>
            <person name="Cantor M.N."/>
            <person name="Hua S.X."/>
        </authorList>
    </citation>
    <scope>NUCLEOTIDE SEQUENCE [LARGE SCALE GENOMIC DNA]</scope>
    <source>
        <strain evidence="12 13">F 1598</strain>
    </source>
</reference>
<dbReference type="HOGENOM" id="CLU_009214_0_0_1"/>
<dbReference type="AlphaFoldDB" id="A0A0C3FE63"/>
<accession>A0A0C3FE63</accession>
<feature type="transmembrane region" description="Helical" evidence="10">
    <location>
        <begin position="193"/>
        <end position="218"/>
    </location>
</feature>
<keyword evidence="3 8" id="KW-0812">Transmembrane</keyword>
<keyword evidence="7 8" id="KW-0407">Ion channel</keyword>
<comment type="subcellular location">
    <subcellularLocation>
        <location evidence="1">Membrane</location>
        <topology evidence="1">Multi-pass membrane protein</topology>
    </subcellularLocation>
</comment>
<keyword evidence="13" id="KW-1185">Reference proteome</keyword>
<feature type="transmembrane region" description="Helical" evidence="10">
    <location>
        <begin position="326"/>
        <end position="345"/>
    </location>
</feature>
<gene>
    <name evidence="12" type="ORF">PILCRDRAFT_599822</name>
</gene>
<dbReference type="GO" id="GO:0015271">
    <property type="term" value="F:outward rectifier potassium channel activity"/>
    <property type="evidence" value="ECO:0007669"/>
    <property type="project" value="TreeGrafter"/>
</dbReference>
<dbReference type="GO" id="GO:0030322">
    <property type="term" value="P:stabilization of membrane potential"/>
    <property type="evidence" value="ECO:0007669"/>
    <property type="project" value="TreeGrafter"/>
</dbReference>
<feature type="compositionally biased region" description="Acidic residues" evidence="9">
    <location>
        <begin position="48"/>
        <end position="64"/>
    </location>
</feature>
<evidence type="ECO:0000256" key="6">
    <source>
        <dbReference type="ARBA" id="ARBA00023136"/>
    </source>
</evidence>
<reference evidence="13" key="2">
    <citation type="submission" date="2015-01" db="EMBL/GenBank/DDBJ databases">
        <title>Evolutionary Origins and Diversification of the Mycorrhizal Mutualists.</title>
        <authorList>
            <consortium name="DOE Joint Genome Institute"/>
            <consortium name="Mycorrhizal Genomics Consortium"/>
            <person name="Kohler A."/>
            <person name="Kuo A."/>
            <person name="Nagy L.G."/>
            <person name="Floudas D."/>
            <person name="Copeland A."/>
            <person name="Barry K.W."/>
            <person name="Cichocki N."/>
            <person name="Veneault-Fourrey C."/>
            <person name="LaButti K."/>
            <person name="Lindquist E.A."/>
            <person name="Lipzen A."/>
            <person name="Lundell T."/>
            <person name="Morin E."/>
            <person name="Murat C."/>
            <person name="Riley R."/>
            <person name="Ohm R."/>
            <person name="Sun H."/>
            <person name="Tunlid A."/>
            <person name="Henrissat B."/>
            <person name="Grigoriev I.V."/>
            <person name="Hibbett D.S."/>
            <person name="Martin F."/>
        </authorList>
    </citation>
    <scope>NUCLEOTIDE SEQUENCE [LARGE SCALE GENOMIC DNA]</scope>
    <source>
        <strain evidence="13">F 1598</strain>
    </source>
</reference>
<evidence type="ECO:0000256" key="4">
    <source>
        <dbReference type="ARBA" id="ARBA00022989"/>
    </source>
</evidence>
<dbReference type="OrthoDB" id="297496at2759"/>
<dbReference type="Pfam" id="PF07885">
    <property type="entry name" value="Ion_trans_2"/>
    <property type="match status" value="2"/>
</dbReference>
<evidence type="ECO:0000313" key="12">
    <source>
        <dbReference type="EMBL" id="KIM78214.1"/>
    </source>
</evidence>
<dbReference type="Proteomes" id="UP000054166">
    <property type="component" value="Unassembled WGS sequence"/>
</dbReference>
<dbReference type="InterPro" id="IPR013099">
    <property type="entry name" value="K_chnl_dom"/>
</dbReference>
<dbReference type="GO" id="GO:0022841">
    <property type="term" value="F:potassium ion leak channel activity"/>
    <property type="evidence" value="ECO:0007669"/>
    <property type="project" value="TreeGrafter"/>
</dbReference>
<keyword evidence="4 10" id="KW-1133">Transmembrane helix</keyword>
<comment type="similarity">
    <text evidence="8">Belongs to the two pore domain potassium channel (TC 1.A.1.8) family.</text>
</comment>
<feature type="domain" description="Potassium channel" evidence="11">
    <location>
        <begin position="642"/>
        <end position="706"/>
    </location>
</feature>
<name>A0A0C3FE63_PILCF</name>
<protein>
    <recommendedName>
        <fullName evidence="11">Potassium channel domain-containing protein</fullName>
    </recommendedName>
</protein>
<dbReference type="PRINTS" id="PR01333">
    <property type="entry name" value="2POREKCHANEL"/>
</dbReference>
<evidence type="ECO:0000256" key="10">
    <source>
        <dbReference type="SAM" id="Phobius"/>
    </source>
</evidence>
<dbReference type="InterPro" id="IPR003280">
    <property type="entry name" value="2pore_dom_K_chnl"/>
</dbReference>
<feature type="transmembrane region" description="Helical" evidence="10">
    <location>
        <begin position="631"/>
        <end position="654"/>
    </location>
</feature>
<keyword evidence="5 8" id="KW-0406">Ion transport</keyword>
<feature type="transmembrane region" description="Helical" evidence="10">
    <location>
        <begin position="161"/>
        <end position="181"/>
    </location>
</feature>
<dbReference type="Gene3D" id="1.10.287.70">
    <property type="match status" value="2"/>
</dbReference>
<dbReference type="STRING" id="765440.A0A0C3FE63"/>
<feature type="transmembrane region" description="Helical" evidence="10">
    <location>
        <begin position="271"/>
        <end position="289"/>
    </location>
</feature>
<organism evidence="12 13">
    <name type="scientific">Piloderma croceum (strain F 1598)</name>
    <dbReference type="NCBI Taxonomy" id="765440"/>
    <lineage>
        <taxon>Eukaryota</taxon>
        <taxon>Fungi</taxon>
        <taxon>Dikarya</taxon>
        <taxon>Basidiomycota</taxon>
        <taxon>Agaricomycotina</taxon>
        <taxon>Agaricomycetes</taxon>
        <taxon>Agaricomycetidae</taxon>
        <taxon>Atheliales</taxon>
        <taxon>Atheliaceae</taxon>
        <taxon>Piloderma</taxon>
    </lineage>
</organism>
<evidence type="ECO:0000256" key="3">
    <source>
        <dbReference type="ARBA" id="ARBA00022692"/>
    </source>
</evidence>
<feature type="region of interest" description="Disordered" evidence="9">
    <location>
        <begin position="40"/>
        <end position="64"/>
    </location>
</feature>
<feature type="transmembrane region" description="Helical" evidence="10">
    <location>
        <begin position="230"/>
        <end position="250"/>
    </location>
</feature>
<evidence type="ECO:0000256" key="1">
    <source>
        <dbReference type="ARBA" id="ARBA00004141"/>
    </source>
</evidence>
<dbReference type="EMBL" id="KN833018">
    <property type="protein sequence ID" value="KIM78214.1"/>
    <property type="molecule type" value="Genomic_DNA"/>
</dbReference>
<dbReference type="PANTHER" id="PTHR11003">
    <property type="entry name" value="POTASSIUM CHANNEL, SUBFAMILY K"/>
    <property type="match status" value="1"/>
</dbReference>
<keyword evidence="2 8" id="KW-0813">Transport</keyword>
<evidence type="ECO:0000256" key="9">
    <source>
        <dbReference type="SAM" id="MobiDB-lite"/>
    </source>
</evidence>
<evidence type="ECO:0000256" key="7">
    <source>
        <dbReference type="ARBA" id="ARBA00023303"/>
    </source>
</evidence>
<feature type="domain" description="Potassium channel" evidence="11">
    <location>
        <begin position="278"/>
        <end position="349"/>
    </location>
</feature>
<dbReference type="InParanoid" id="A0A0C3FE63"/>
<sequence>MALKGIFLYIAASYGRVTSNTNNRHPEIGRLEIVPEDTLEPCDYRNDLDDDDEDVDDADDDDPLDLNPRRFRRFSSIQTAVTSFSRSFTFVDQPTWFQKFRYFVFPPKEDIESFIPNYRYIPILSGFLIPFCILLEIPGLTQHWYVRTENNQVIQQRANPVILDVGVGISLACAVIANLCLITRFLERRVKTMTILCAAFLTFHDLINVVTVTIFGVVHRFNDGFTYGQPFWMTVCSTIASSFTNATLLWDLYRTPDFNKCGSGLTRRQRTLVIIVMIFFCYTCIGALINSLLLKLSFIDGLYFTLVSIESIGFGDIVATTTGSRLFVCAYSTFGFVNLGVAIAMCRETILEAMEVAYKKRASRIKERWKEARKRRRVEARWRRGIEWRLKEMGMPVWIHDENWMARRTVDEISGKKRVTIKWQNTPGFIRRAAEWAGFTKRKLGHSQSMHGPSGMRLNLEALTHSQLEASALEAGVPLSTLLPSDFVPAAEETAANSTDTHVAANSSASPGWIHHPLASHFENAFHPTQARNHTHAKLGGMSALLTRFGVATVHTHATALDKPLCKGGPPIQPVNEAVIAGATPNNLQIDPSPTIEADTDLSHLGFNSMSAHSSDKLILESLQDLDKKAFYTKLIIAWSLFFIFWAAGSAIFVATEGWSYGISMYFCFVAFTTIGYGDYHPDTPAGRSIFVVWAILGVGTMTILISGK</sequence>
<evidence type="ECO:0000256" key="5">
    <source>
        <dbReference type="ARBA" id="ARBA00023065"/>
    </source>
</evidence>